<feature type="compositionally biased region" description="Polar residues" evidence="9">
    <location>
        <begin position="9"/>
        <end position="23"/>
    </location>
</feature>
<keyword evidence="7 8" id="KW-0472">Membrane</keyword>
<dbReference type="Proteomes" id="UP000635565">
    <property type="component" value="Unassembled WGS sequence"/>
</dbReference>
<protein>
    <recommendedName>
        <fullName evidence="10">P-type ATPase A domain-containing protein</fullName>
    </recommendedName>
</protein>
<dbReference type="PROSITE" id="PS00154">
    <property type="entry name" value="ATPASE_E1_E2"/>
    <property type="match status" value="1"/>
</dbReference>
<dbReference type="Gene3D" id="2.70.150.10">
    <property type="entry name" value="Calcium-transporting ATPase, cytoplasmic transduction domain A"/>
    <property type="match status" value="1"/>
</dbReference>
<dbReference type="RefSeq" id="WP_201362053.1">
    <property type="nucleotide sequence ID" value="NZ_BNJJ01000006.1"/>
</dbReference>
<keyword evidence="5" id="KW-1278">Translocase</keyword>
<dbReference type="InterPro" id="IPR027256">
    <property type="entry name" value="P-typ_ATPase_IB"/>
</dbReference>
<evidence type="ECO:0000256" key="7">
    <source>
        <dbReference type="ARBA" id="ARBA00023136"/>
    </source>
</evidence>
<keyword evidence="8" id="KW-0067">ATP-binding</keyword>
<feature type="region of interest" description="Disordered" evidence="9">
    <location>
        <begin position="1"/>
        <end position="30"/>
    </location>
</feature>
<dbReference type="InterPro" id="IPR059000">
    <property type="entry name" value="ATPase_P-type_domA"/>
</dbReference>
<keyword evidence="4 8" id="KW-0479">Metal-binding</keyword>
<keyword evidence="6 8" id="KW-1133">Transmembrane helix</keyword>
<dbReference type="InterPro" id="IPR008250">
    <property type="entry name" value="ATPase_P-typ_transduc_dom_A_sf"/>
</dbReference>
<dbReference type="Gene3D" id="3.40.1110.10">
    <property type="entry name" value="Calcium-transporting ATPase, cytoplasmic domain N"/>
    <property type="match status" value="2"/>
</dbReference>
<dbReference type="SUPFAM" id="SSF81653">
    <property type="entry name" value="Calcium ATPase, transduction domain A"/>
    <property type="match status" value="1"/>
</dbReference>
<feature type="transmembrane region" description="Helical" evidence="8">
    <location>
        <begin position="628"/>
        <end position="647"/>
    </location>
</feature>
<evidence type="ECO:0000256" key="3">
    <source>
        <dbReference type="ARBA" id="ARBA00022692"/>
    </source>
</evidence>
<evidence type="ECO:0000256" key="5">
    <source>
        <dbReference type="ARBA" id="ARBA00022967"/>
    </source>
</evidence>
<dbReference type="NCBIfam" id="TIGR01494">
    <property type="entry name" value="ATPase_P-type"/>
    <property type="match status" value="2"/>
</dbReference>
<keyword evidence="8" id="KW-0547">Nucleotide-binding</keyword>
<feature type="transmembrane region" description="Helical" evidence="8">
    <location>
        <begin position="270"/>
        <end position="287"/>
    </location>
</feature>
<evidence type="ECO:0000259" key="10">
    <source>
        <dbReference type="Pfam" id="PF00122"/>
    </source>
</evidence>
<keyword evidence="12" id="KW-1185">Reference proteome</keyword>
<dbReference type="Gene3D" id="3.40.50.1000">
    <property type="entry name" value="HAD superfamily/HAD-like"/>
    <property type="match status" value="1"/>
</dbReference>
<dbReference type="InterPro" id="IPR023214">
    <property type="entry name" value="HAD_sf"/>
</dbReference>
<feature type="transmembrane region" description="Helical" evidence="8">
    <location>
        <begin position="48"/>
        <end position="66"/>
    </location>
</feature>
<comment type="caution">
    <text evidence="11">The sequence shown here is derived from an EMBL/GenBank/DDBJ whole genome shotgun (WGS) entry which is preliminary data.</text>
</comment>
<dbReference type="EMBL" id="BNJJ01000006">
    <property type="protein sequence ID" value="GHO84435.1"/>
    <property type="molecule type" value="Genomic_DNA"/>
</dbReference>
<sequence>MTNHKGERTQVTASDIAQSSISSLEPPPSVKSEQASWYARCWSHVKRYPIPAVALFLLFVSLLFWLARRSDLANWTLLGIIIWGGIPLLWETISRLWHREFSIDVIAAIAIIGSLLLHEYLAGAIIVLMLSGGEALEAFALRRARSSLSALAERAPRTTHIWQDNQLKDVTVETIEPGMTVVIKPGELVPVDGIIVQGTSNVSQADITGEPMPVRKQPGMGLLSGSINLDGILEVRASKPSTESKYAQIVRLVSEAQEQKAPIHRLADRYSIVFTLLTLILASAAWITSGNQVYALAVLVVATPCPLILATPIAIMSGINIAARNGIIVKSGSAIEQLGEVKMAVFDKTGTLTLGMPKVSTILLDPDDQQGNPYTEAEILAYTASVEQLSTHILATAVVTASQERHIPLYTTSNFEETFGKGVCATVISNAPAGEIPQTDSKQQISVAVGNRTFMRMMNIPLPTYFLEERERRRALGQICSFVAINGQIKALIVMEDVPRPEIHQLCPALKHEGIEQTILLTGDSETVAQQIGQLASIDRVISQCLPEDKVRVVQDLENKGHKALMVGDGINDAPALATATVGMALGTQGLTAAASAADTVLLSTNILRVDTAVFLGRRVMRIARQGIWIGMGLSGLAMIFAALGYIPPAAGAILQEGIDVLVIFNALRVNAIRMRKNN</sequence>
<dbReference type="PANTHER" id="PTHR48085">
    <property type="entry name" value="CADMIUM/ZINC-TRANSPORTING ATPASE HMA2-RELATED"/>
    <property type="match status" value="1"/>
</dbReference>
<evidence type="ECO:0000256" key="9">
    <source>
        <dbReference type="SAM" id="MobiDB-lite"/>
    </source>
</evidence>
<organism evidence="11 12">
    <name type="scientific">Dictyobacter formicarum</name>
    <dbReference type="NCBI Taxonomy" id="2778368"/>
    <lineage>
        <taxon>Bacteria</taxon>
        <taxon>Bacillati</taxon>
        <taxon>Chloroflexota</taxon>
        <taxon>Ktedonobacteria</taxon>
        <taxon>Ktedonobacterales</taxon>
        <taxon>Dictyobacteraceae</taxon>
        <taxon>Dictyobacter</taxon>
    </lineage>
</organism>
<dbReference type="PANTHER" id="PTHR48085:SF5">
    <property type="entry name" value="CADMIUM_ZINC-TRANSPORTING ATPASE HMA4-RELATED"/>
    <property type="match status" value="1"/>
</dbReference>
<dbReference type="Pfam" id="PF00702">
    <property type="entry name" value="Hydrolase"/>
    <property type="match status" value="1"/>
</dbReference>
<dbReference type="SFLD" id="SFLDS00003">
    <property type="entry name" value="Haloacid_Dehalogenase"/>
    <property type="match status" value="1"/>
</dbReference>
<dbReference type="InterPro" id="IPR036412">
    <property type="entry name" value="HAD-like_sf"/>
</dbReference>
<gene>
    <name evidence="11" type="ORF">KSZ_24410</name>
</gene>
<evidence type="ECO:0000256" key="1">
    <source>
        <dbReference type="ARBA" id="ARBA00004141"/>
    </source>
</evidence>
<accession>A0ABQ3VF78</accession>
<evidence type="ECO:0000256" key="4">
    <source>
        <dbReference type="ARBA" id="ARBA00022723"/>
    </source>
</evidence>
<evidence type="ECO:0000313" key="12">
    <source>
        <dbReference type="Proteomes" id="UP000635565"/>
    </source>
</evidence>
<comment type="subcellular location">
    <subcellularLocation>
        <location evidence="8">Cell membrane</location>
    </subcellularLocation>
    <subcellularLocation>
        <location evidence="1">Membrane</location>
        <topology evidence="1">Multi-pass membrane protein</topology>
    </subcellularLocation>
</comment>
<dbReference type="InterPro" id="IPR044492">
    <property type="entry name" value="P_typ_ATPase_HD_dom"/>
</dbReference>
<dbReference type="SFLD" id="SFLDF00027">
    <property type="entry name" value="p-type_atpase"/>
    <property type="match status" value="1"/>
</dbReference>
<feature type="transmembrane region" description="Helical" evidence="8">
    <location>
        <begin position="72"/>
        <end position="89"/>
    </location>
</feature>
<evidence type="ECO:0000256" key="2">
    <source>
        <dbReference type="ARBA" id="ARBA00006024"/>
    </source>
</evidence>
<evidence type="ECO:0000256" key="8">
    <source>
        <dbReference type="RuleBase" id="RU362081"/>
    </source>
</evidence>
<dbReference type="SFLD" id="SFLDG00002">
    <property type="entry name" value="C1.7:_P-type_atpase_like"/>
    <property type="match status" value="1"/>
</dbReference>
<feature type="transmembrane region" description="Helical" evidence="8">
    <location>
        <begin position="293"/>
        <end position="315"/>
    </location>
</feature>
<dbReference type="NCBIfam" id="TIGR01525">
    <property type="entry name" value="ATPase-IB_hvy"/>
    <property type="match status" value="1"/>
</dbReference>
<name>A0ABQ3VF78_9CHLR</name>
<feature type="transmembrane region" description="Helical" evidence="8">
    <location>
        <begin position="653"/>
        <end position="672"/>
    </location>
</feature>
<dbReference type="SUPFAM" id="SSF56784">
    <property type="entry name" value="HAD-like"/>
    <property type="match status" value="1"/>
</dbReference>
<proteinExistence type="inferred from homology"/>
<dbReference type="InterPro" id="IPR023299">
    <property type="entry name" value="ATPase_P-typ_cyto_dom_N"/>
</dbReference>
<dbReference type="InterPro" id="IPR023298">
    <property type="entry name" value="ATPase_P-typ_TM_dom_sf"/>
</dbReference>
<feature type="domain" description="P-type ATPase A" evidence="10">
    <location>
        <begin position="155"/>
        <end position="253"/>
    </location>
</feature>
<dbReference type="InterPro" id="IPR001757">
    <property type="entry name" value="P_typ_ATPase"/>
</dbReference>
<dbReference type="InterPro" id="IPR018303">
    <property type="entry name" value="ATPase_P-typ_P_site"/>
</dbReference>
<evidence type="ECO:0000313" key="11">
    <source>
        <dbReference type="EMBL" id="GHO84435.1"/>
    </source>
</evidence>
<comment type="similarity">
    <text evidence="2 8">Belongs to the cation transport ATPase (P-type) (TC 3.A.3) family. Type IB subfamily.</text>
</comment>
<keyword evidence="3 8" id="KW-0812">Transmembrane</keyword>
<dbReference type="SUPFAM" id="SSF81665">
    <property type="entry name" value="Calcium ATPase, transmembrane domain M"/>
    <property type="match status" value="1"/>
</dbReference>
<keyword evidence="8" id="KW-1003">Cell membrane</keyword>
<dbReference type="Pfam" id="PF00122">
    <property type="entry name" value="E1-E2_ATPase"/>
    <property type="match status" value="1"/>
</dbReference>
<reference evidence="11 12" key="1">
    <citation type="journal article" date="2021" name="Int. J. Syst. Evol. Microbiol.">
        <title>Reticulibacter mediterranei gen. nov., sp. nov., within the new family Reticulibacteraceae fam. nov., and Ktedonospora formicarum gen. nov., sp. nov., Ktedonobacter robiniae sp. nov., Dictyobacter formicarum sp. nov. and Dictyobacter arantiisoli sp. nov., belonging to the class Ktedonobacteria.</title>
        <authorList>
            <person name="Yabe S."/>
            <person name="Zheng Y."/>
            <person name="Wang C.M."/>
            <person name="Sakai Y."/>
            <person name="Abe K."/>
            <person name="Yokota A."/>
            <person name="Donadio S."/>
            <person name="Cavaletti L."/>
            <person name="Monciardini P."/>
        </authorList>
    </citation>
    <scope>NUCLEOTIDE SEQUENCE [LARGE SCALE GENOMIC DNA]</scope>
    <source>
        <strain evidence="11 12">SOSP1-9</strain>
    </source>
</reference>
<evidence type="ECO:0000256" key="6">
    <source>
        <dbReference type="ARBA" id="ARBA00022989"/>
    </source>
</evidence>
<dbReference type="PRINTS" id="PR00119">
    <property type="entry name" value="CATATPASE"/>
</dbReference>
<dbReference type="InterPro" id="IPR051014">
    <property type="entry name" value="Cation_Transport_ATPase_IB"/>
</dbReference>